<evidence type="ECO:0000256" key="1">
    <source>
        <dbReference type="SAM" id="SignalP"/>
    </source>
</evidence>
<evidence type="ECO:0000313" key="4">
    <source>
        <dbReference type="Proteomes" id="UP000306575"/>
    </source>
</evidence>
<reference evidence="3 4" key="1">
    <citation type="submission" date="2019-04" db="EMBL/GenBank/DDBJ databases">
        <title>Genome sequence of Pelagicola litoralis CL-ES2.</title>
        <authorList>
            <person name="Cao J."/>
        </authorList>
    </citation>
    <scope>NUCLEOTIDE SEQUENCE [LARGE SCALE GENOMIC DNA]</scope>
    <source>
        <strain evidence="3 4">CL-ES2</strain>
    </source>
</reference>
<gene>
    <name evidence="3" type="ORF">FAP39_03020</name>
</gene>
<sequence length="134" mass="14696">MKSPLIASALLFLLATQAGAADASFLEDWDLDSDGAITLEELEKFRGKVFQTFDTNQDGVLDSAEYTVFDQARADAAEKNPSALLQRAVHGLSRTSTDLNLDGQVTREEFAQALLAWFRTHDRDNDGVLSPGDF</sequence>
<feature type="chain" id="PRO_5020840658" evidence="1">
    <location>
        <begin position="21"/>
        <end position="134"/>
    </location>
</feature>
<protein>
    <submittedName>
        <fullName evidence="3">EF-hand domain-containing protein</fullName>
    </submittedName>
</protein>
<feature type="signal peptide" evidence="1">
    <location>
        <begin position="1"/>
        <end position="20"/>
    </location>
</feature>
<dbReference type="InterPro" id="IPR018247">
    <property type="entry name" value="EF_Hand_1_Ca_BS"/>
</dbReference>
<dbReference type="Gene3D" id="1.10.238.10">
    <property type="entry name" value="EF-hand"/>
    <property type="match status" value="1"/>
</dbReference>
<dbReference type="Proteomes" id="UP000306575">
    <property type="component" value="Unassembled WGS sequence"/>
</dbReference>
<organism evidence="3 4">
    <name type="scientific">Shimia litoralis</name>
    <dbReference type="NCBI Taxonomy" id="420403"/>
    <lineage>
        <taxon>Bacteria</taxon>
        <taxon>Pseudomonadati</taxon>
        <taxon>Pseudomonadota</taxon>
        <taxon>Alphaproteobacteria</taxon>
        <taxon>Rhodobacterales</taxon>
        <taxon>Roseobacteraceae</taxon>
    </lineage>
</organism>
<keyword evidence="1" id="KW-0732">Signal</keyword>
<dbReference type="RefSeq" id="WP_138014898.1">
    <property type="nucleotide sequence ID" value="NZ_SULI01000002.1"/>
</dbReference>
<proteinExistence type="predicted"/>
<dbReference type="InterPro" id="IPR002048">
    <property type="entry name" value="EF_hand_dom"/>
</dbReference>
<dbReference type="PROSITE" id="PS50222">
    <property type="entry name" value="EF_HAND_2"/>
    <property type="match status" value="2"/>
</dbReference>
<dbReference type="AlphaFoldDB" id="A0A4U7N9U9"/>
<feature type="domain" description="EF-hand" evidence="2">
    <location>
        <begin position="41"/>
        <end position="76"/>
    </location>
</feature>
<dbReference type="PROSITE" id="PS00018">
    <property type="entry name" value="EF_HAND_1"/>
    <property type="match status" value="2"/>
</dbReference>
<dbReference type="EMBL" id="SULI01000002">
    <property type="protein sequence ID" value="TKZ22186.1"/>
    <property type="molecule type" value="Genomic_DNA"/>
</dbReference>
<evidence type="ECO:0000259" key="2">
    <source>
        <dbReference type="PROSITE" id="PS50222"/>
    </source>
</evidence>
<dbReference type="OrthoDB" id="7631435at2"/>
<name>A0A4U7N9U9_9RHOB</name>
<keyword evidence="4" id="KW-1185">Reference proteome</keyword>
<dbReference type="SUPFAM" id="SSF47473">
    <property type="entry name" value="EF-hand"/>
    <property type="match status" value="1"/>
</dbReference>
<evidence type="ECO:0000313" key="3">
    <source>
        <dbReference type="EMBL" id="TKZ22186.1"/>
    </source>
</evidence>
<feature type="domain" description="EF-hand" evidence="2">
    <location>
        <begin position="109"/>
        <end position="134"/>
    </location>
</feature>
<accession>A0A4U7N9U9</accession>
<dbReference type="GO" id="GO:0005509">
    <property type="term" value="F:calcium ion binding"/>
    <property type="evidence" value="ECO:0007669"/>
    <property type="project" value="InterPro"/>
</dbReference>
<dbReference type="Pfam" id="PF13202">
    <property type="entry name" value="EF-hand_5"/>
    <property type="match status" value="2"/>
</dbReference>
<comment type="caution">
    <text evidence="3">The sequence shown here is derived from an EMBL/GenBank/DDBJ whole genome shotgun (WGS) entry which is preliminary data.</text>
</comment>
<dbReference type="InterPro" id="IPR011992">
    <property type="entry name" value="EF-hand-dom_pair"/>
</dbReference>